<accession>A0AAE0C491</accession>
<dbReference type="EMBL" id="LGRX02029197">
    <property type="protein sequence ID" value="KAK3247140.1"/>
    <property type="molecule type" value="Genomic_DNA"/>
</dbReference>
<proteinExistence type="predicted"/>
<evidence type="ECO:0000313" key="3">
    <source>
        <dbReference type="Proteomes" id="UP001190700"/>
    </source>
</evidence>
<organism evidence="2 3">
    <name type="scientific">Cymbomonas tetramitiformis</name>
    <dbReference type="NCBI Taxonomy" id="36881"/>
    <lineage>
        <taxon>Eukaryota</taxon>
        <taxon>Viridiplantae</taxon>
        <taxon>Chlorophyta</taxon>
        <taxon>Pyramimonadophyceae</taxon>
        <taxon>Pyramimonadales</taxon>
        <taxon>Pyramimonadaceae</taxon>
        <taxon>Cymbomonas</taxon>
    </lineage>
</organism>
<feature type="chain" id="PRO_5042083124" description="Glycosyl transferase CAP10 domain-containing protein" evidence="1">
    <location>
        <begin position="24"/>
        <end position="328"/>
    </location>
</feature>
<evidence type="ECO:0000256" key="1">
    <source>
        <dbReference type="SAM" id="SignalP"/>
    </source>
</evidence>
<reference evidence="2 3" key="1">
    <citation type="journal article" date="2015" name="Genome Biol. Evol.">
        <title>Comparative Genomics of a Bacterivorous Green Alga Reveals Evolutionary Causalities and Consequences of Phago-Mixotrophic Mode of Nutrition.</title>
        <authorList>
            <person name="Burns J.A."/>
            <person name="Paasch A."/>
            <person name="Narechania A."/>
            <person name="Kim E."/>
        </authorList>
    </citation>
    <scope>NUCLEOTIDE SEQUENCE [LARGE SCALE GENOMIC DNA]</scope>
    <source>
        <strain evidence="2 3">PLY_AMNH</strain>
    </source>
</reference>
<evidence type="ECO:0008006" key="4">
    <source>
        <dbReference type="Google" id="ProtNLM"/>
    </source>
</evidence>
<dbReference type="Proteomes" id="UP001190700">
    <property type="component" value="Unassembled WGS sequence"/>
</dbReference>
<protein>
    <recommendedName>
        <fullName evidence="4">Glycosyl transferase CAP10 domain-containing protein</fullName>
    </recommendedName>
</protein>
<name>A0AAE0C491_9CHLO</name>
<keyword evidence="3" id="KW-1185">Reference proteome</keyword>
<feature type="signal peptide" evidence="1">
    <location>
        <begin position="1"/>
        <end position="23"/>
    </location>
</feature>
<gene>
    <name evidence="2" type="ORF">CYMTET_43366</name>
</gene>
<dbReference type="AlphaFoldDB" id="A0AAE0C491"/>
<keyword evidence="1" id="KW-0732">Signal</keyword>
<comment type="caution">
    <text evidence="2">The sequence shown here is derived from an EMBL/GenBank/DDBJ whole genome shotgun (WGS) entry which is preliminary data.</text>
</comment>
<evidence type="ECO:0000313" key="2">
    <source>
        <dbReference type="EMBL" id="KAK3247140.1"/>
    </source>
</evidence>
<sequence>MRGPRMSLFMSVLVLNAFTATCAFTLRDIFRTKRLKSHDNFGALAKNFYSVTSQVSQRVAVVQSGLYEAWVWEQATSLARWNPKHRFDYYGVLQNTSSAAPRSSERVERKTAPNAVDLFREHVSLLPNMQVRHFEFVPTWIAPARANSNDATFPHTPNVQAMLRNAYTAVMRVNLTEKYDFVLRIREDAAWYYPFVLDMVPKQALVIKSCNHRGGYNEKAWVGPFDASFKVMIRYYAAMWDANVTAHNPERLLKHVVDAANTPVYAESAIFNQRTGAMTRFGLTLSDARRRLDGSLCFTRSHWQGGRGEFGCGERSARTVFAAPIGTC</sequence>